<dbReference type="PROSITE" id="PS51043">
    <property type="entry name" value="DDHD"/>
    <property type="match status" value="1"/>
</dbReference>
<dbReference type="STRING" id="1507870.A0A1V8SM83"/>
<dbReference type="Pfam" id="PF02862">
    <property type="entry name" value="DDHD"/>
    <property type="match status" value="2"/>
</dbReference>
<protein>
    <recommendedName>
        <fullName evidence="2">DDHD domain-containing protein</fullName>
    </recommendedName>
</protein>
<feature type="compositionally biased region" description="Basic and acidic residues" evidence="1">
    <location>
        <begin position="196"/>
        <end position="225"/>
    </location>
</feature>
<evidence type="ECO:0000256" key="1">
    <source>
        <dbReference type="SAM" id="MobiDB-lite"/>
    </source>
</evidence>
<name>A0A1V8SM83_9PEZI</name>
<feature type="region of interest" description="Disordered" evidence="1">
    <location>
        <begin position="84"/>
        <end position="126"/>
    </location>
</feature>
<dbReference type="InterPro" id="IPR058055">
    <property type="entry name" value="PA-PLA1"/>
</dbReference>
<feature type="compositionally biased region" description="Low complexity" evidence="1">
    <location>
        <begin position="479"/>
        <end position="491"/>
    </location>
</feature>
<feature type="compositionally biased region" description="Basic and acidic residues" evidence="1">
    <location>
        <begin position="466"/>
        <end position="478"/>
    </location>
</feature>
<keyword evidence="4" id="KW-1185">Reference proteome</keyword>
<evidence type="ECO:0000259" key="2">
    <source>
        <dbReference type="PROSITE" id="PS51043"/>
    </source>
</evidence>
<gene>
    <name evidence="3" type="ORF">B0A48_13915</name>
</gene>
<dbReference type="GO" id="GO:0004620">
    <property type="term" value="F:phospholipase activity"/>
    <property type="evidence" value="ECO:0007669"/>
    <property type="project" value="TreeGrafter"/>
</dbReference>
<dbReference type="InterPro" id="IPR004177">
    <property type="entry name" value="DDHD_dom"/>
</dbReference>
<feature type="compositionally biased region" description="Basic and acidic residues" evidence="1">
    <location>
        <begin position="84"/>
        <end position="108"/>
    </location>
</feature>
<evidence type="ECO:0000313" key="3">
    <source>
        <dbReference type="EMBL" id="OQO00128.1"/>
    </source>
</evidence>
<dbReference type="PANTHER" id="PTHR23509">
    <property type="entry name" value="PA-PL1 PHOSPHOLIPASE FAMILY"/>
    <property type="match status" value="1"/>
</dbReference>
<dbReference type="OrthoDB" id="69269at2759"/>
<feature type="region of interest" description="Disordered" evidence="1">
    <location>
        <begin position="41"/>
        <end position="64"/>
    </location>
</feature>
<organism evidence="3 4">
    <name type="scientific">Cryoendolithus antarcticus</name>
    <dbReference type="NCBI Taxonomy" id="1507870"/>
    <lineage>
        <taxon>Eukaryota</taxon>
        <taxon>Fungi</taxon>
        <taxon>Dikarya</taxon>
        <taxon>Ascomycota</taxon>
        <taxon>Pezizomycotina</taxon>
        <taxon>Dothideomycetes</taxon>
        <taxon>Dothideomycetidae</taxon>
        <taxon>Cladosporiales</taxon>
        <taxon>Cladosporiaceae</taxon>
        <taxon>Cryoendolithus</taxon>
    </lineage>
</organism>
<feature type="region of interest" description="Disordered" evidence="1">
    <location>
        <begin position="466"/>
        <end position="501"/>
    </location>
</feature>
<dbReference type="GO" id="GO:0005737">
    <property type="term" value="C:cytoplasm"/>
    <property type="evidence" value="ECO:0007669"/>
    <property type="project" value="TreeGrafter"/>
</dbReference>
<dbReference type="InterPro" id="IPR029058">
    <property type="entry name" value="AB_hydrolase_fold"/>
</dbReference>
<feature type="region of interest" description="Disordered" evidence="1">
    <location>
        <begin position="155"/>
        <end position="225"/>
    </location>
</feature>
<dbReference type="InParanoid" id="A0A1V8SM83"/>
<comment type="caution">
    <text evidence="3">The sequence shown here is derived from an EMBL/GenBank/DDBJ whole genome shotgun (WGS) entry which is preliminary data.</text>
</comment>
<feature type="domain" description="DDHD" evidence="2">
    <location>
        <begin position="698"/>
        <end position="892"/>
    </location>
</feature>
<dbReference type="Proteomes" id="UP000192596">
    <property type="component" value="Unassembled WGS sequence"/>
</dbReference>
<dbReference type="PANTHER" id="PTHR23509:SF6">
    <property type="entry name" value="PHOSPHOLIPASE C1020.13C-RELATED"/>
    <property type="match status" value="1"/>
</dbReference>
<accession>A0A1V8SM83</accession>
<dbReference type="SUPFAM" id="SSF53474">
    <property type="entry name" value="alpha/beta-Hydrolases"/>
    <property type="match status" value="1"/>
</dbReference>
<dbReference type="EMBL" id="NAJO01000036">
    <property type="protein sequence ID" value="OQO00128.1"/>
    <property type="molecule type" value="Genomic_DNA"/>
</dbReference>
<evidence type="ECO:0000313" key="4">
    <source>
        <dbReference type="Proteomes" id="UP000192596"/>
    </source>
</evidence>
<proteinExistence type="predicted"/>
<dbReference type="SMART" id="SM01127">
    <property type="entry name" value="DDHD"/>
    <property type="match status" value="1"/>
</dbReference>
<dbReference type="AlphaFoldDB" id="A0A1V8SM83"/>
<reference evidence="4" key="1">
    <citation type="submission" date="2017-03" db="EMBL/GenBank/DDBJ databases">
        <title>Genomes of endolithic fungi from Antarctica.</title>
        <authorList>
            <person name="Coleine C."/>
            <person name="Masonjones S."/>
            <person name="Stajich J.E."/>
        </authorList>
    </citation>
    <scope>NUCLEOTIDE SEQUENCE [LARGE SCALE GENOMIC DNA]</scope>
    <source>
        <strain evidence="4">CCFEE 5527</strain>
    </source>
</reference>
<sequence length="1132" mass="124316">MAAQNAASEYIRQVLHHTGPPPPIQARFFYAAGGILIDDPLSPLPPPASGSVPSKQPPKPFSVYDNTALDKAWHELRRKLLEYREEHGEKGEMHGQRRDSREARDGKRTSGSKPSTPRAKAGAVATSSLSQYDGHLEPEHESEQLDGPSSLVLEVGQEPTTTGTPFIRAPLRKKLRTLDPESRQASKSRASRPKPHTHDTYQWDDPSHLAEHSPVRQEHIQEKGPTDQIAVGISRLHQVEMPDLQMCPIYWQPVNDIAKVVRGTWFYQDTMLPVETSVANMLEAGYVELQVWTQTWKDELTSAVEVGALGEMKVVHMLWPEKVTAKSKAAARAKRDSSRPSTANRENLLRTVVTNLAEAIPETEEDQRELAVEAACDLIDISSGAGGSDNKALGGSIWGRQGTIRNYDDHGVLYANAKEARILKPTLLPSAYYGRRPLANYIRKGHKLGIPVVRGFDQAAWHKLHPSPEKTDMQKKAEAGTSTSASGAPSPARRKTDPNLALSERPQVTDLILVIHGIGQKLSERMESYHFTHAINAFRRELNVEVGGKECKSRFRTGMGGIMCLPVNWRGSLTFEEGGYRDEHDPAYNDFNLNDITPDTLPSVRGIVSDVMLDIPYYMSHHQPKMIAAVISEANRVYKLWCLNNPGFSQDGRVHLIAHSLGSVIAIDILSKQPTHIPPHLSDPTQVDLSATPPVDHLLFNTHNLITAGSPAGFFLLLRKAQLLPRMDSTSSAALQDPTALSETICGHQGQYGCIAVENIYNIINGYDPVAYRINAAVDATYSASLRKAFVPNASSSWLSYFSGSAKSTSAQPTAPPLPRLPSQVELETHDFTREEIAEKRMLLLNDNGQIDFFVRYGGGPLEIQYLTMLGAHSSYWYIKDFVRFLVVETGREAGRAGTVEGMRALKSKAALGHIASILSEEFRLCAAQSARRNAQGHSARIPRQPVISARCTLRGNRGKSEYWFGTKRTDQKVGKRAIALANTQAGATAAAATTTSADVGTDTTINDGTGAEAPSFSTANHKTIDTLLLSDGAVQDDDIAVNFDLPDITNNAPLDHELLEDALGLTPAEQSTKRTHAEMLWTDETDVEAGFARGQHGLIDLQDRLTDINNDLAIDVDLYASNMTDTILQAQ</sequence>
<dbReference type="GO" id="GO:0046872">
    <property type="term" value="F:metal ion binding"/>
    <property type="evidence" value="ECO:0007669"/>
    <property type="project" value="InterPro"/>
</dbReference>